<accession>A0A7G8BC84</accession>
<dbReference type="PRINTS" id="PR00038">
    <property type="entry name" value="HTHLUXR"/>
</dbReference>
<dbReference type="CDD" id="cd06170">
    <property type="entry name" value="LuxR_C_like"/>
    <property type="match status" value="1"/>
</dbReference>
<feature type="domain" description="Response regulatory" evidence="5">
    <location>
        <begin position="14"/>
        <end position="130"/>
    </location>
</feature>
<dbReference type="Pfam" id="PF00196">
    <property type="entry name" value="GerE"/>
    <property type="match status" value="1"/>
</dbReference>
<dbReference type="PANTHER" id="PTHR43214">
    <property type="entry name" value="TWO-COMPONENT RESPONSE REGULATOR"/>
    <property type="match status" value="1"/>
</dbReference>
<keyword evidence="2" id="KW-0238">DNA-binding</keyword>
<proteinExistence type="predicted"/>
<evidence type="ECO:0000313" key="6">
    <source>
        <dbReference type="EMBL" id="QNI30154.1"/>
    </source>
</evidence>
<dbReference type="Gene3D" id="3.40.50.2300">
    <property type="match status" value="1"/>
</dbReference>
<dbReference type="SUPFAM" id="SSF52172">
    <property type="entry name" value="CheY-like"/>
    <property type="match status" value="1"/>
</dbReference>
<dbReference type="Proteomes" id="UP000515312">
    <property type="component" value="Chromosome"/>
</dbReference>
<dbReference type="SMART" id="SM00421">
    <property type="entry name" value="HTH_LUXR"/>
    <property type="match status" value="1"/>
</dbReference>
<dbReference type="PROSITE" id="PS00622">
    <property type="entry name" value="HTH_LUXR_1"/>
    <property type="match status" value="1"/>
</dbReference>
<dbReference type="PANTHER" id="PTHR43214:SF43">
    <property type="entry name" value="TWO-COMPONENT RESPONSE REGULATOR"/>
    <property type="match status" value="1"/>
</dbReference>
<dbReference type="InterPro" id="IPR011006">
    <property type="entry name" value="CheY-like_superfamily"/>
</dbReference>
<dbReference type="GO" id="GO:0000160">
    <property type="term" value="P:phosphorelay signal transduction system"/>
    <property type="evidence" value="ECO:0007669"/>
    <property type="project" value="InterPro"/>
</dbReference>
<dbReference type="KEGG" id="adin:H7849_13210"/>
<evidence type="ECO:0000256" key="2">
    <source>
        <dbReference type="ARBA" id="ARBA00023125"/>
    </source>
</evidence>
<dbReference type="PROSITE" id="PS50043">
    <property type="entry name" value="HTH_LUXR_2"/>
    <property type="match status" value="1"/>
</dbReference>
<evidence type="ECO:0000256" key="3">
    <source>
        <dbReference type="PROSITE-ProRule" id="PRU00169"/>
    </source>
</evidence>
<keyword evidence="1 3" id="KW-0597">Phosphoprotein</keyword>
<evidence type="ECO:0000259" key="4">
    <source>
        <dbReference type="PROSITE" id="PS50043"/>
    </source>
</evidence>
<dbReference type="InterPro" id="IPR039420">
    <property type="entry name" value="WalR-like"/>
</dbReference>
<keyword evidence="7" id="KW-1185">Reference proteome</keyword>
<organism evidence="6 7">
    <name type="scientific">Alloacidobacterium dinghuense</name>
    <dbReference type="NCBI Taxonomy" id="2763107"/>
    <lineage>
        <taxon>Bacteria</taxon>
        <taxon>Pseudomonadati</taxon>
        <taxon>Acidobacteriota</taxon>
        <taxon>Terriglobia</taxon>
        <taxon>Terriglobales</taxon>
        <taxon>Acidobacteriaceae</taxon>
        <taxon>Alloacidobacterium</taxon>
    </lineage>
</organism>
<dbReference type="InterPro" id="IPR058245">
    <property type="entry name" value="NreC/VraR/RcsB-like_REC"/>
</dbReference>
<dbReference type="PROSITE" id="PS50110">
    <property type="entry name" value="RESPONSE_REGULATORY"/>
    <property type="match status" value="1"/>
</dbReference>
<feature type="domain" description="HTH luxR-type" evidence="4">
    <location>
        <begin position="156"/>
        <end position="221"/>
    </location>
</feature>
<dbReference type="CDD" id="cd17535">
    <property type="entry name" value="REC_NarL-like"/>
    <property type="match status" value="1"/>
</dbReference>
<sequence>MTEIAKSKRSARKKVFIVDDHPLLRQGLALMINRENDLMVCAEAEEAQAVMKAIAADKPDILIVDISLNGPDGLDLLKNIRALYPDLPVLILSMHDESIYAERALRARANGYIMKQEATEKVLVAVRRILGGEIYLSDRMASKLLHQYISGASTDLDSQLSALSDRELEVFRLIGEGRGTRQIAEKLHLSIKTVETYQAHIKDKLSLRSGRELVQHAIQSKLR</sequence>
<dbReference type="InterPro" id="IPR016032">
    <property type="entry name" value="Sig_transdc_resp-reg_C-effctor"/>
</dbReference>
<evidence type="ECO:0000313" key="7">
    <source>
        <dbReference type="Proteomes" id="UP000515312"/>
    </source>
</evidence>
<feature type="modified residue" description="4-aspartylphosphate" evidence="3">
    <location>
        <position position="65"/>
    </location>
</feature>
<dbReference type="Pfam" id="PF00072">
    <property type="entry name" value="Response_reg"/>
    <property type="match status" value="1"/>
</dbReference>
<evidence type="ECO:0000259" key="5">
    <source>
        <dbReference type="PROSITE" id="PS50110"/>
    </source>
</evidence>
<reference evidence="6 7" key="1">
    <citation type="submission" date="2020-08" db="EMBL/GenBank/DDBJ databases">
        <title>Edaphobacter telluris sp. nov. and Acidobacterium dinghuensis sp. nov., two acidobacteria isolated from forest soil.</title>
        <authorList>
            <person name="Fu J."/>
            <person name="Qiu L."/>
        </authorList>
    </citation>
    <scope>NUCLEOTIDE SEQUENCE [LARGE SCALE GENOMIC DNA]</scope>
    <source>
        <strain evidence="6">4Y35</strain>
    </source>
</reference>
<evidence type="ECO:0000256" key="1">
    <source>
        <dbReference type="ARBA" id="ARBA00022553"/>
    </source>
</evidence>
<protein>
    <submittedName>
        <fullName evidence="6">Response regulator transcription factor</fullName>
    </submittedName>
</protein>
<gene>
    <name evidence="6" type="ORF">H7849_13210</name>
</gene>
<dbReference type="SUPFAM" id="SSF46894">
    <property type="entry name" value="C-terminal effector domain of the bipartite response regulators"/>
    <property type="match status" value="1"/>
</dbReference>
<name>A0A7G8BC84_9BACT</name>
<dbReference type="InterPro" id="IPR000792">
    <property type="entry name" value="Tscrpt_reg_LuxR_C"/>
</dbReference>
<dbReference type="SMART" id="SM00448">
    <property type="entry name" value="REC"/>
    <property type="match status" value="1"/>
</dbReference>
<dbReference type="RefSeq" id="WP_186739811.1">
    <property type="nucleotide sequence ID" value="NZ_CP060394.1"/>
</dbReference>
<dbReference type="EMBL" id="CP060394">
    <property type="protein sequence ID" value="QNI30154.1"/>
    <property type="molecule type" value="Genomic_DNA"/>
</dbReference>
<dbReference type="AlphaFoldDB" id="A0A7G8BC84"/>
<dbReference type="GO" id="GO:0003677">
    <property type="term" value="F:DNA binding"/>
    <property type="evidence" value="ECO:0007669"/>
    <property type="project" value="UniProtKB-KW"/>
</dbReference>
<dbReference type="InterPro" id="IPR001789">
    <property type="entry name" value="Sig_transdc_resp-reg_receiver"/>
</dbReference>
<dbReference type="GO" id="GO:0006355">
    <property type="term" value="P:regulation of DNA-templated transcription"/>
    <property type="evidence" value="ECO:0007669"/>
    <property type="project" value="InterPro"/>
</dbReference>